<dbReference type="PANTHER" id="PTHR30469">
    <property type="entry name" value="MULTIDRUG RESISTANCE PROTEIN MDTA"/>
    <property type="match status" value="1"/>
</dbReference>
<dbReference type="EMBL" id="JAKNBA010000022">
    <property type="protein sequence ID" value="MDE1243019.1"/>
    <property type="molecule type" value="Genomic_DNA"/>
</dbReference>
<evidence type="ECO:0000313" key="4">
    <source>
        <dbReference type="EMBL" id="WGK86049.1"/>
    </source>
</evidence>
<dbReference type="SUPFAM" id="SSF111369">
    <property type="entry name" value="HlyD-like secretion proteins"/>
    <property type="match status" value="1"/>
</dbReference>
<dbReference type="EMBL" id="CP118711">
    <property type="protein sequence ID" value="WGK86049.1"/>
    <property type="molecule type" value="Genomic_DNA"/>
</dbReference>
<dbReference type="GO" id="GO:0015562">
    <property type="term" value="F:efflux transmembrane transporter activity"/>
    <property type="evidence" value="ECO:0007669"/>
    <property type="project" value="TreeGrafter"/>
</dbReference>
<reference evidence="3 6" key="1">
    <citation type="submission" date="2022-02" db="EMBL/GenBank/DDBJ databases">
        <title>Emergence and expansion in Europe of a Vibrio aestuarianus clonal complex pathogenic for oysters.</title>
        <authorList>
            <person name="Mesnil A."/>
            <person name="Travers M.-A."/>
        </authorList>
    </citation>
    <scope>NUCLEOTIDE SEQUENCE</scope>
    <source>
        <strain evidence="3">19_064_11T1</strain>
        <strain evidence="4 6">U17</strain>
    </source>
</reference>
<feature type="signal peptide" evidence="2">
    <location>
        <begin position="1"/>
        <end position="30"/>
    </location>
</feature>
<dbReference type="Proteomes" id="UP001241226">
    <property type="component" value="Chromosome 1"/>
</dbReference>
<evidence type="ECO:0000256" key="1">
    <source>
        <dbReference type="ARBA" id="ARBA00009477"/>
    </source>
</evidence>
<evidence type="ECO:0000313" key="3">
    <source>
        <dbReference type="EMBL" id="MDE1243019.1"/>
    </source>
</evidence>
<dbReference type="GO" id="GO:1990281">
    <property type="term" value="C:efflux pump complex"/>
    <property type="evidence" value="ECO:0007669"/>
    <property type="project" value="TreeGrafter"/>
</dbReference>
<dbReference type="InterPro" id="IPR006143">
    <property type="entry name" value="RND_pump_MFP"/>
</dbReference>
<evidence type="ECO:0000256" key="2">
    <source>
        <dbReference type="SAM" id="SignalP"/>
    </source>
</evidence>
<organism evidence="3 5">
    <name type="scientific">Vibrio aestuarianus</name>
    <dbReference type="NCBI Taxonomy" id="28171"/>
    <lineage>
        <taxon>Bacteria</taxon>
        <taxon>Pseudomonadati</taxon>
        <taxon>Pseudomonadota</taxon>
        <taxon>Gammaproteobacteria</taxon>
        <taxon>Vibrionales</taxon>
        <taxon>Vibrionaceae</taxon>
        <taxon>Vibrio</taxon>
    </lineage>
</organism>
<gene>
    <name evidence="3" type="ORF">L9W94_12855</name>
    <name evidence="4" type="ORF">PYE67_04280</name>
</gene>
<accession>A0A9X4F279</accession>
<dbReference type="Gene3D" id="2.40.50.100">
    <property type="match status" value="1"/>
</dbReference>
<sequence>MKRFKWTQRFLFIPPVLIGAAILVSAPAMKAEPPKIIDNKGEKVVRVLKVVPRDIQPSAIGYGHTQPARDWEAQAELEGAVVWINDNFHDGNIIKQGNEILRLDPSSYQLSIARLEAELEVAKLTDQTILETLNISEQEYQVQKSEYERTVRLSKSGHISKTDKDKATKDLLNSQQQFQTQKNNLAINKATQKVLLTELALAKRDLEHTIIKAPFDVRVTDKMVGLAEYVNKGEIMLKADGIDAVEINAQFPLGKMRPLRRSEVLSKANSNDYTGLEAIVELNVGEHLISWDANVSRSGGHIDAQTQSQSIVVQIDNPLKQASPGQRPPLIRDTFVKVTLKAPVMSKQTLLPLTAIHNDKVYLVQDGKLKIQPVKVDFVQGQIAVIKSGIQQDDIVVLSKLSPAVEGMLLKPQPDKNINQWLDKETGFKLDKPKSEVKL</sequence>
<dbReference type="Gene3D" id="2.40.420.20">
    <property type="match status" value="1"/>
</dbReference>
<protein>
    <submittedName>
        <fullName evidence="3">Efflux RND transporter periplasmic adaptor subunit</fullName>
    </submittedName>
</protein>
<evidence type="ECO:0000313" key="5">
    <source>
        <dbReference type="Proteomes" id="UP001140979"/>
    </source>
</evidence>
<keyword evidence="2" id="KW-0732">Signal</keyword>
<evidence type="ECO:0000313" key="6">
    <source>
        <dbReference type="Proteomes" id="UP001241226"/>
    </source>
</evidence>
<dbReference type="RefSeq" id="WP_261926629.1">
    <property type="nucleotide sequence ID" value="NZ_CALYLG010000155.1"/>
</dbReference>
<dbReference type="NCBIfam" id="TIGR01730">
    <property type="entry name" value="RND_mfp"/>
    <property type="match status" value="1"/>
</dbReference>
<dbReference type="Proteomes" id="UP001140979">
    <property type="component" value="Unassembled WGS sequence"/>
</dbReference>
<proteinExistence type="inferred from homology"/>
<dbReference type="Gene3D" id="1.10.287.470">
    <property type="entry name" value="Helix hairpin bin"/>
    <property type="match status" value="1"/>
</dbReference>
<name>A0A9X4F279_9VIBR</name>
<feature type="chain" id="PRO_5040780166" evidence="2">
    <location>
        <begin position="31"/>
        <end position="439"/>
    </location>
</feature>
<dbReference type="Gene3D" id="2.40.30.170">
    <property type="match status" value="1"/>
</dbReference>
<dbReference type="AlphaFoldDB" id="A0A9X4F279"/>
<comment type="similarity">
    <text evidence="1">Belongs to the membrane fusion protein (MFP) (TC 8.A.1) family.</text>
</comment>